<dbReference type="InParanoid" id="A0A2S8STG5"/>
<gene>
    <name evidence="1" type="ORF">B1R32_107119</name>
</gene>
<reference evidence="1 2" key="1">
    <citation type="journal article" date="2018" name="Syst. Appl. Microbiol.">
        <title>Abditibacterium utsteinense sp. nov., the first cultivated member of candidate phylum FBP, isolated from ice-free Antarctic soil samples.</title>
        <authorList>
            <person name="Tahon G."/>
            <person name="Tytgat B."/>
            <person name="Lebbe L."/>
            <person name="Carlier A."/>
            <person name="Willems A."/>
        </authorList>
    </citation>
    <scope>NUCLEOTIDE SEQUENCE [LARGE SCALE GENOMIC DNA]</scope>
    <source>
        <strain evidence="1 2">LMG 29911</strain>
    </source>
</reference>
<comment type="caution">
    <text evidence="1">The sequence shown here is derived from an EMBL/GenBank/DDBJ whole genome shotgun (WGS) entry which is preliminary data.</text>
</comment>
<dbReference type="AlphaFoldDB" id="A0A2S8STG5"/>
<dbReference type="SUPFAM" id="SSF103032">
    <property type="entry name" value="Hypothetical protein YwqG"/>
    <property type="match status" value="1"/>
</dbReference>
<dbReference type="Pfam" id="PF09234">
    <property type="entry name" value="DUF1963"/>
    <property type="match status" value="1"/>
</dbReference>
<name>A0A2S8STG5_9BACT</name>
<dbReference type="EMBL" id="NIGF01000007">
    <property type="protein sequence ID" value="PQV64094.1"/>
    <property type="molecule type" value="Genomic_DNA"/>
</dbReference>
<dbReference type="InterPro" id="IPR035948">
    <property type="entry name" value="YwqG-like_sf"/>
</dbReference>
<dbReference type="Gene3D" id="2.30.320.10">
    <property type="entry name" value="YwqG-like"/>
    <property type="match status" value="1"/>
</dbReference>
<organism evidence="1 2">
    <name type="scientific">Abditibacterium utsteinense</name>
    <dbReference type="NCBI Taxonomy" id="1960156"/>
    <lineage>
        <taxon>Bacteria</taxon>
        <taxon>Pseudomonadati</taxon>
        <taxon>Abditibacteriota</taxon>
        <taxon>Abditibacteriia</taxon>
        <taxon>Abditibacteriales</taxon>
        <taxon>Abditibacteriaceae</taxon>
        <taxon>Abditibacterium</taxon>
    </lineage>
</organism>
<dbReference type="Proteomes" id="UP000237684">
    <property type="component" value="Unassembled WGS sequence"/>
</dbReference>
<evidence type="ECO:0000313" key="2">
    <source>
        <dbReference type="Proteomes" id="UP000237684"/>
    </source>
</evidence>
<proteinExistence type="predicted"/>
<dbReference type="InterPro" id="IPR015315">
    <property type="entry name" value="DUF1963"/>
</dbReference>
<evidence type="ECO:0008006" key="3">
    <source>
        <dbReference type="Google" id="ProtNLM"/>
    </source>
</evidence>
<keyword evidence="2" id="KW-1185">Reference proteome</keyword>
<dbReference type="PANTHER" id="PTHR36436:SF6">
    <property type="entry name" value="SLL5081 PROTEIN"/>
    <property type="match status" value="1"/>
</dbReference>
<evidence type="ECO:0000313" key="1">
    <source>
        <dbReference type="EMBL" id="PQV64094.1"/>
    </source>
</evidence>
<dbReference type="PANTHER" id="PTHR36436">
    <property type="entry name" value="SLL5081 PROTEIN"/>
    <property type="match status" value="1"/>
</dbReference>
<sequence length="304" mass="35059">MRARNRDEKWRIRKSRGGILKARIERKHAPQFKLRLMSIAEDFAQKRAEAVELIRTHAPARLQEPLIELLRPAIALCATRAEDSQIPIGASKFGGAPDVPLHFLWPTWNEKPLGFLAQINLEEVAPFDVEELLPKSGLLSFFYEMEEPLWGEAEQKEGWRVFFFEHDELQRQNSTALNELFSLHSSLIKFEIAPSLPNDSSLFKQISLEEEEDEQMEKFDEEISLSKSHQMLGHAHSIQNEPAVEAEEWSISKTPAMDWILLFQVDSDDELGAMWGDVGTIYFLISKQDLAARRFEATWHIMQC</sequence>
<protein>
    <recommendedName>
        <fullName evidence="3">DUF1963 domain-containing protein</fullName>
    </recommendedName>
</protein>
<accession>A0A2S8STG5</accession>